<dbReference type="PANTHER" id="PTHR43673">
    <property type="entry name" value="NAD(P)H NITROREDUCTASE YDGI-RELATED"/>
    <property type="match status" value="1"/>
</dbReference>
<dbReference type="InterPro" id="IPR029479">
    <property type="entry name" value="Nitroreductase"/>
</dbReference>
<comment type="similarity">
    <text evidence="1">Belongs to the nitroreductase family.</text>
</comment>
<evidence type="ECO:0000313" key="4">
    <source>
        <dbReference type="EMBL" id="ROO25800.1"/>
    </source>
</evidence>
<keyword evidence="5" id="KW-1185">Reference proteome</keyword>
<dbReference type="Proteomes" id="UP000285310">
    <property type="component" value="Unassembled WGS sequence"/>
</dbReference>
<comment type="caution">
    <text evidence="4">The sequence shown here is derived from an EMBL/GenBank/DDBJ whole genome shotgun (WGS) entry which is preliminary data.</text>
</comment>
<gene>
    <name evidence="4" type="ORF">SAJA_12290</name>
</gene>
<dbReference type="CDD" id="cd02138">
    <property type="entry name" value="TdsD-like"/>
    <property type="match status" value="1"/>
</dbReference>
<dbReference type="PANTHER" id="PTHR43673:SF10">
    <property type="entry name" value="NADH DEHYDROGENASE_NAD(P)H NITROREDUCTASE XCC3605-RELATED"/>
    <property type="match status" value="1"/>
</dbReference>
<dbReference type="Pfam" id="PF00881">
    <property type="entry name" value="Nitroreductase"/>
    <property type="match status" value="1"/>
</dbReference>
<sequence>MSDKTADTAHTIHATLATRWSPYCFAPTPVAEADLSSVFEAARWAASSYNEQPWRFIVGQKDAGDGVYRRILGCLAEANQHWAANAPVLILGLTSLHFDRNDTPNKAAHHDLGLAAANMTVEATVRGLACHQMIGLDPDKAAAEFEVPAGVEVLTAIALGVADTSAVDDADLAARDQGERARRPLSDFVFGARYGQSARF</sequence>
<dbReference type="SUPFAM" id="SSF55469">
    <property type="entry name" value="FMN-dependent nitroreductase-like"/>
    <property type="match status" value="1"/>
</dbReference>
<dbReference type="InParanoid" id="A0A423PJL8"/>
<dbReference type="EMBL" id="AYKG01000044">
    <property type="protein sequence ID" value="ROO25800.1"/>
    <property type="molecule type" value="Genomic_DNA"/>
</dbReference>
<accession>A0A423PJL8</accession>
<dbReference type="GO" id="GO:0016491">
    <property type="term" value="F:oxidoreductase activity"/>
    <property type="evidence" value="ECO:0007669"/>
    <property type="project" value="UniProtKB-KW"/>
</dbReference>
<feature type="domain" description="Nitroreductase" evidence="3">
    <location>
        <begin position="17"/>
        <end position="160"/>
    </location>
</feature>
<evidence type="ECO:0000256" key="1">
    <source>
        <dbReference type="ARBA" id="ARBA00007118"/>
    </source>
</evidence>
<dbReference type="InterPro" id="IPR000415">
    <property type="entry name" value="Nitroreductase-like"/>
</dbReference>
<protein>
    <submittedName>
        <fullName evidence="4">Nitroreductase</fullName>
    </submittedName>
</protein>
<dbReference type="OrthoDB" id="9802510at2"/>
<reference evidence="4 5" key="1">
    <citation type="submission" date="2013-10" db="EMBL/GenBank/DDBJ databases">
        <title>Salinisphaera japonica YTM-1 Genome Sequencing.</title>
        <authorList>
            <person name="Lai Q."/>
            <person name="Li C."/>
            <person name="Shao Z."/>
        </authorList>
    </citation>
    <scope>NUCLEOTIDE SEQUENCE [LARGE SCALE GENOMIC DNA]</scope>
    <source>
        <strain evidence="4 5">YTM-1</strain>
    </source>
</reference>
<evidence type="ECO:0000313" key="5">
    <source>
        <dbReference type="Proteomes" id="UP000285310"/>
    </source>
</evidence>
<evidence type="ECO:0000259" key="3">
    <source>
        <dbReference type="Pfam" id="PF00881"/>
    </source>
</evidence>
<keyword evidence="2" id="KW-0560">Oxidoreductase</keyword>
<evidence type="ECO:0000256" key="2">
    <source>
        <dbReference type="ARBA" id="ARBA00023002"/>
    </source>
</evidence>
<dbReference type="RefSeq" id="WP_123658935.1">
    <property type="nucleotide sequence ID" value="NZ_AYKG01000044.1"/>
</dbReference>
<name>A0A423PJL8_9GAMM</name>
<dbReference type="AlphaFoldDB" id="A0A423PJL8"/>
<dbReference type="Gene3D" id="3.40.109.10">
    <property type="entry name" value="NADH Oxidase"/>
    <property type="match status" value="1"/>
</dbReference>
<proteinExistence type="inferred from homology"/>
<organism evidence="4 5">
    <name type="scientific">Salinisphaera japonica YTM-1</name>
    <dbReference type="NCBI Taxonomy" id="1209778"/>
    <lineage>
        <taxon>Bacteria</taxon>
        <taxon>Pseudomonadati</taxon>
        <taxon>Pseudomonadota</taxon>
        <taxon>Gammaproteobacteria</taxon>
        <taxon>Salinisphaerales</taxon>
        <taxon>Salinisphaeraceae</taxon>
        <taxon>Salinisphaera</taxon>
    </lineage>
</organism>